<evidence type="ECO:0000313" key="1">
    <source>
        <dbReference type="EMBL" id="KAA6335369.1"/>
    </source>
</evidence>
<sequence>MKRFIYLAILALITSCEKDVVVPETNEKVYNEKVYMDFSSIDVKNFPIYPLPYFTLTTNQSDKVIKYTYVDNEWQTDSEPFIKGELKYGTVLTAEFIPLQKDLVTNVFDILRAKHTYTSEDTIKLDFKHANSKLNIKLINNIITDFKNITIKFDKLGINLDIFRNEYSFILEPTTIEKNSIIDIIIEIETNHVREKKTFSFKTPDDIILNGNELVNLELNLNSEIPTSITISDWSIEDIRLNYYAIVPEAINGDFNDGIFTINFEGNDYNYICNDNQVIPIEPFLYWELVNDGYGYYDITGTYTPTEPDKKTGIKDILKQTTVVKYGDKIVFDSLAHINTLITVNLIKGTGFYEGEWDINKIGIKLIHLEGDEVSIENSVPVIITPKTNTGGAIEINILGDKLNIKLYTLYYNGELIKNLNAGTSYVFDITVNRTGAINIGVKFNDWRYVTNATGIINY</sequence>
<proteinExistence type="predicted"/>
<gene>
    <name evidence="1" type="ORF">EZS27_016391</name>
</gene>
<dbReference type="PROSITE" id="PS51257">
    <property type="entry name" value="PROKAR_LIPOPROTEIN"/>
    <property type="match status" value="1"/>
</dbReference>
<dbReference type="EMBL" id="SNRY01000900">
    <property type="protein sequence ID" value="KAA6335369.1"/>
    <property type="molecule type" value="Genomic_DNA"/>
</dbReference>
<dbReference type="AlphaFoldDB" id="A0A5J4RNY4"/>
<comment type="caution">
    <text evidence="1">The sequence shown here is derived from an EMBL/GenBank/DDBJ whole genome shotgun (WGS) entry which is preliminary data.</text>
</comment>
<name>A0A5J4RNY4_9ZZZZ</name>
<accession>A0A5J4RNY4</accession>
<protein>
    <submittedName>
        <fullName evidence="1">Uncharacterized protein</fullName>
    </submittedName>
</protein>
<organism evidence="1">
    <name type="scientific">termite gut metagenome</name>
    <dbReference type="NCBI Taxonomy" id="433724"/>
    <lineage>
        <taxon>unclassified sequences</taxon>
        <taxon>metagenomes</taxon>
        <taxon>organismal metagenomes</taxon>
    </lineage>
</organism>
<dbReference type="Gene3D" id="2.60.40.2630">
    <property type="match status" value="1"/>
</dbReference>
<reference evidence="1" key="1">
    <citation type="submission" date="2019-03" db="EMBL/GenBank/DDBJ databases">
        <title>Single cell metagenomics reveals metabolic interactions within the superorganism composed of flagellate Streblomastix strix and complex community of Bacteroidetes bacteria on its surface.</title>
        <authorList>
            <person name="Treitli S.C."/>
            <person name="Kolisko M."/>
            <person name="Husnik F."/>
            <person name="Keeling P."/>
            <person name="Hampl V."/>
        </authorList>
    </citation>
    <scope>NUCLEOTIDE SEQUENCE</scope>
    <source>
        <strain evidence="1">STM</strain>
    </source>
</reference>